<comment type="caution">
    <text evidence="2">The sequence shown here is derived from an EMBL/GenBank/DDBJ whole genome shotgun (WGS) entry which is preliminary data.</text>
</comment>
<accession>A0A066YJU1</accession>
<evidence type="ECO:0000313" key="3">
    <source>
        <dbReference type="Proteomes" id="UP000027178"/>
    </source>
</evidence>
<dbReference type="EMBL" id="JNBY01000131">
    <property type="protein sequence ID" value="KDN81723.1"/>
    <property type="molecule type" value="Genomic_DNA"/>
</dbReference>
<dbReference type="HOGENOM" id="CLU_628189_0_0_11"/>
<sequence length="436" mass="46837">MHRPARRSAPAALEEEQMTTAAQPANTKALAPNTGSVVPRRAEWAVGPITNGKAKYAFPAEWREGALHHKISKEKLASVAEQIALLYTGRPEPLQKAVRAFWALCWELAGQPVTAAVKDAEPKVSAHRLLWNLPINLSLGPKSPTTDPGQAFDPDTVPDPQHPGRRLLDGVSAKLQLLEQRWDLASAANGGQGDFGSPALWNDLTTLLREAHEAADQAARAGRLLYPPMPEQWLYDGTSHLRKGSTEFLSAAVGEQRFRQARLNAPSIAAHKDSANPVATAQVTTTYRGKTVTLTVTITAGTVHHVGERHTFTFFDFTGRPRPITTLWPAAPTFAALTTLAGQLAPHLARICLTHLVDLESADAADWPWEDIALGQQPAGEHCVYFLGGVENIDDGPAGVTVDIDIKTFAPNGASGPGFLKPDLAAIGTALTARPQ</sequence>
<dbReference type="PATRIC" id="fig|1348663.4.peg.6237"/>
<keyword evidence="3" id="KW-1185">Reference proteome</keyword>
<reference evidence="2 3" key="1">
    <citation type="submission" date="2014-05" db="EMBL/GenBank/DDBJ databases">
        <title>Draft Genome Sequence of Kitasatospora cheerisanensis KCTC 2395.</title>
        <authorList>
            <person name="Nam D.H."/>
        </authorList>
    </citation>
    <scope>NUCLEOTIDE SEQUENCE [LARGE SCALE GENOMIC DNA]</scope>
    <source>
        <strain evidence="2 3">KCTC 2395</strain>
    </source>
</reference>
<dbReference type="AlphaFoldDB" id="A0A066YJU1"/>
<evidence type="ECO:0000256" key="1">
    <source>
        <dbReference type="SAM" id="MobiDB-lite"/>
    </source>
</evidence>
<organism evidence="2 3">
    <name type="scientific">Kitasatospora cheerisanensis KCTC 2395</name>
    <dbReference type="NCBI Taxonomy" id="1348663"/>
    <lineage>
        <taxon>Bacteria</taxon>
        <taxon>Bacillati</taxon>
        <taxon>Actinomycetota</taxon>
        <taxon>Actinomycetes</taxon>
        <taxon>Kitasatosporales</taxon>
        <taxon>Streptomycetaceae</taxon>
        <taxon>Kitasatospora</taxon>
    </lineage>
</organism>
<proteinExistence type="predicted"/>
<feature type="region of interest" description="Disordered" evidence="1">
    <location>
        <begin position="1"/>
        <end position="34"/>
    </location>
</feature>
<name>A0A066YJU1_9ACTN</name>
<protein>
    <submittedName>
        <fullName evidence="2">Uncharacterized protein</fullName>
    </submittedName>
</protein>
<evidence type="ECO:0000313" key="2">
    <source>
        <dbReference type="EMBL" id="KDN81723.1"/>
    </source>
</evidence>
<dbReference type="Proteomes" id="UP000027178">
    <property type="component" value="Unassembled WGS sequence"/>
</dbReference>
<gene>
    <name evidence="2" type="ORF">KCH_64430</name>
</gene>
<feature type="region of interest" description="Disordered" evidence="1">
    <location>
        <begin position="142"/>
        <end position="165"/>
    </location>
</feature>
<dbReference type="eggNOG" id="ENOG5032CJ5">
    <property type="taxonomic scope" value="Bacteria"/>
</dbReference>